<evidence type="ECO:0000313" key="3">
    <source>
        <dbReference type="Proteomes" id="UP000053831"/>
    </source>
</evidence>
<dbReference type="Proteomes" id="UP000053831">
    <property type="component" value="Unassembled WGS sequence"/>
</dbReference>
<dbReference type="EMBL" id="LGSR01000018">
    <property type="protein sequence ID" value="KOS20145.1"/>
    <property type="molecule type" value="Genomic_DNA"/>
</dbReference>
<feature type="compositionally biased region" description="Acidic residues" evidence="1">
    <location>
        <begin position="40"/>
        <end position="56"/>
    </location>
</feature>
<dbReference type="STRING" id="150374.A0A0N0RTL0"/>
<protein>
    <submittedName>
        <fullName evidence="2">Uncharacterized protein</fullName>
    </submittedName>
</protein>
<reference evidence="2 3" key="1">
    <citation type="submission" date="2015-07" db="EMBL/GenBank/DDBJ databases">
        <title>The genome of the fungus Escovopsis weberi, a specialized disease agent of ant agriculture.</title>
        <authorList>
            <person name="de Man T.J."/>
            <person name="Stajich J.E."/>
            <person name="Kubicek C.P."/>
            <person name="Chenthamara K."/>
            <person name="Atanasova L."/>
            <person name="Druzhinina I.S."/>
            <person name="Birnbaum S."/>
            <person name="Barribeau S.M."/>
            <person name="Teiling C."/>
            <person name="Suen G."/>
            <person name="Currie C."/>
            <person name="Gerardo N.M."/>
        </authorList>
    </citation>
    <scope>NUCLEOTIDE SEQUENCE [LARGE SCALE GENOMIC DNA]</scope>
</reference>
<accession>A0A0N0RTL0</accession>
<feature type="compositionally biased region" description="Acidic residues" evidence="1">
    <location>
        <begin position="78"/>
        <end position="97"/>
    </location>
</feature>
<evidence type="ECO:0000313" key="2">
    <source>
        <dbReference type="EMBL" id="KOS20145.1"/>
    </source>
</evidence>
<dbReference type="AlphaFoldDB" id="A0A0N0RTL0"/>
<dbReference type="OrthoDB" id="5242320at2759"/>
<sequence>MHQKNNQAAQASSTTVLETHDERGAANENMHETDLADPFGDVEEEEELDDLDEEDMAGQFGRGSWWREVVHRQAEGGEMNDDDHDDDDDDGGEEEFGDFAMAETDKAAADDKDSLEGEKDKVLLKPLAVHPSGGSGRGLIGLWPFGSRSDKEKSEEPKEDRKSDLVVPILKRDAAATEMKAGGEETGAEDGAAEVDTDKKTKE</sequence>
<feature type="compositionally biased region" description="Basic and acidic residues" evidence="1">
    <location>
        <begin position="148"/>
        <end position="175"/>
    </location>
</feature>
<feature type="compositionally biased region" description="Basic and acidic residues" evidence="1">
    <location>
        <begin position="103"/>
        <end position="123"/>
    </location>
</feature>
<proteinExistence type="predicted"/>
<feature type="compositionally biased region" description="Polar residues" evidence="1">
    <location>
        <begin position="1"/>
        <end position="17"/>
    </location>
</feature>
<feature type="compositionally biased region" description="Basic and acidic residues" evidence="1">
    <location>
        <begin position="18"/>
        <end position="34"/>
    </location>
</feature>
<keyword evidence="3" id="KW-1185">Reference proteome</keyword>
<evidence type="ECO:0000256" key="1">
    <source>
        <dbReference type="SAM" id="MobiDB-lite"/>
    </source>
</evidence>
<organism evidence="2 3">
    <name type="scientific">Escovopsis weberi</name>
    <dbReference type="NCBI Taxonomy" id="150374"/>
    <lineage>
        <taxon>Eukaryota</taxon>
        <taxon>Fungi</taxon>
        <taxon>Dikarya</taxon>
        <taxon>Ascomycota</taxon>
        <taxon>Pezizomycotina</taxon>
        <taxon>Sordariomycetes</taxon>
        <taxon>Hypocreomycetidae</taxon>
        <taxon>Hypocreales</taxon>
        <taxon>Hypocreaceae</taxon>
        <taxon>Escovopsis</taxon>
    </lineage>
</organism>
<gene>
    <name evidence="2" type="ORF">ESCO_006322</name>
</gene>
<comment type="caution">
    <text evidence="2">The sequence shown here is derived from an EMBL/GenBank/DDBJ whole genome shotgun (WGS) entry which is preliminary data.</text>
</comment>
<feature type="region of interest" description="Disordered" evidence="1">
    <location>
        <begin position="1"/>
        <end position="203"/>
    </location>
</feature>
<name>A0A0N0RTL0_ESCWE</name>
<feature type="compositionally biased region" description="Acidic residues" evidence="1">
    <location>
        <begin position="186"/>
        <end position="195"/>
    </location>
</feature>